<organism evidence="2">
    <name type="scientific">Paenibacillus sp. AN1007</name>
    <dbReference type="NCBI Taxonomy" id="3151385"/>
    <lineage>
        <taxon>Bacteria</taxon>
        <taxon>Bacillati</taxon>
        <taxon>Bacillota</taxon>
        <taxon>Bacilli</taxon>
        <taxon>Bacillales</taxon>
        <taxon>Paenibacillaceae</taxon>
        <taxon>Paenibacillus</taxon>
    </lineage>
</organism>
<proteinExistence type="predicted"/>
<dbReference type="PANTHER" id="PTHR47432">
    <property type="entry name" value="CELL WALL ASSEMBLY REGULATOR SMI1"/>
    <property type="match status" value="1"/>
</dbReference>
<feature type="domain" description="Knr4/Smi1-like" evidence="1">
    <location>
        <begin position="32"/>
        <end position="176"/>
    </location>
</feature>
<dbReference type="Gene3D" id="3.40.1580.10">
    <property type="entry name" value="SMI1/KNR4-like"/>
    <property type="match status" value="1"/>
</dbReference>
<dbReference type="SMART" id="SM00860">
    <property type="entry name" value="SMI1_KNR4"/>
    <property type="match status" value="1"/>
</dbReference>
<dbReference type="InterPro" id="IPR018958">
    <property type="entry name" value="Knr4/Smi1-like_dom"/>
</dbReference>
<sequence length="214" mass="24809">MLNKSEMKRNWDRLILNYEKKYKGFSKNFNKGVSENELQQYEAQFGFKLPEDLRELYSICNGDNDKFIAGSILGMKFLTIGKVYEQWKLQNDLLSSLSKSDVLNLNAQCTSIDPKKIKCQCYNPLWIPIAEDHGGNYIGIDLDPDEQGEVGQIINFGRDENEKLVIANNMNEFVIQIADVIESDECKMEKFEGQKVFVFNDHWHAIDYLKSKRS</sequence>
<reference evidence="2" key="1">
    <citation type="submission" date="2024-05" db="EMBL/GenBank/DDBJ databases">
        <title>Draft genome assemblies of 36 bacteria isolated from hibernating arctic ground squirrels.</title>
        <authorList>
            <person name="McKee H."/>
            <person name="Mullen L."/>
            <person name="Drown D.M."/>
            <person name="Duddleston K.N."/>
        </authorList>
    </citation>
    <scope>NUCLEOTIDE SEQUENCE</scope>
    <source>
        <strain evidence="2">AN1007</strain>
    </source>
</reference>
<dbReference type="AlphaFoldDB" id="A0AAU8N5X0"/>
<dbReference type="RefSeq" id="WP_366289866.1">
    <property type="nucleotide sequence ID" value="NZ_CP159992.1"/>
</dbReference>
<dbReference type="InterPro" id="IPR037883">
    <property type="entry name" value="Knr4/Smi1-like_sf"/>
</dbReference>
<name>A0AAU8N5X0_9BACL</name>
<gene>
    <name evidence="2" type="ORF">ABXS70_18525</name>
</gene>
<evidence type="ECO:0000259" key="1">
    <source>
        <dbReference type="SMART" id="SM00860"/>
    </source>
</evidence>
<protein>
    <submittedName>
        <fullName evidence="2">SMI1/KNR4 family protein</fullName>
    </submittedName>
</protein>
<accession>A0AAU8N5X0</accession>
<dbReference type="Pfam" id="PF09346">
    <property type="entry name" value="SMI1_KNR4"/>
    <property type="match status" value="1"/>
</dbReference>
<dbReference type="EMBL" id="CP159992">
    <property type="protein sequence ID" value="XCP93223.1"/>
    <property type="molecule type" value="Genomic_DNA"/>
</dbReference>
<dbReference type="SUPFAM" id="SSF160631">
    <property type="entry name" value="SMI1/KNR4-like"/>
    <property type="match status" value="1"/>
</dbReference>
<dbReference type="InterPro" id="IPR051873">
    <property type="entry name" value="KNR4/SMI1_regulator"/>
</dbReference>
<dbReference type="PANTHER" id="PTHR47432:SF1">
    <property type="entry name" value="CELL WALL ASSEMBLY REGULATOR SMI1"/>
    <property type="match status" value="1"/>
</dbReference>
<evidence type="ECO:0000313" key="2">
    <source>
        <dbReference type="EMBL" id="XCP93223.1"/>
    </source>
</evidence>